<accession>A0A9N9GLU0</accession>
<evidence type="ECO:0000256" key="1">
    <source>
        <dbReference type="ARBA" id="ARBA00007447"/>
    </source>
</evidence>
<comment type="similarity">
    <text evidence="1 8">Belongs to the peptidase A1 family.</text>
</comment>
<dbReference type="Gene3D" id="2.40.70.10">
    <property type="entry name" value="Acid Proteases"/>
    <property type="match status" value="2"/>
</dbReference>
<proteinExistence type="inferred from homology"/>
<evidence type="ECO:0000256" key="2">
    <source>
        <dbReference type="ARBA" id="ARBA00022670"/>
    </source>
</evidence>
<evidence type="ECO:0000256" key="3">
    <source>
        <dbReference type="ARBA" id="ARBA00022729"/>
    </source>
</evidence>
<keyword evidence="3" id="KW-0732">Signal</keyword>
<protein>
    <submittedName>
        <fullName evidence="10">2529_t:CDS:1</fullName>
    </submittedName>
</protein>
<evidence type="ECO:0000259" key="9">
    <source>
        <dbReference type="PROSITE" id="PS51767"/>
    </source>
</evidence>
<evidence type="ECO:0000256" key="8">
    <source>
        <dbReference type="RuleBase" id="RU000454"/>
    </source>
</evidence>
<dbReference type="PROSITE" id="PS00141">
    <property type="entry name" value="ASP_PROTEASE"/>
    <property type="match status" value="1"/>
</dbReference>
<dbReference type="SUPFAM" id="SSF50630">
    <property type="entry name" value="Acid proteases"/>
    <property type="match status" value="1"/>
</dbReference>
<dbReference type="InterPro" id="IPR034164">
    <property type="entry name" value="Pepsin-like_dom"/>
</dbReference>
<dbReference type="InterPro" id="IPR021109">
    <property type="entry name" value="Peptidase_aspartic_dom_sf"/>
</dbReference>
<reference evidence="10" key="1">
    <citation type="submission" date="2021-06" db="EMBL/GenBank/DDBJ databases">
        <authorList>
            <person name="Kallberg Y."/>
            <person name="Tangrot J."/>
            <person name="Rosling A."/>
        </authorList>
    </citation>
    <scope>NUCLEOTIDE SEQUENCE</scope>
    <source>
        <strain evidence="10">BR232B</strain>
    </source>
</reference>
<gene>
    <name evidence="10" type="ORF">PBRASI_LOCUS8176</name>
</gene>
<keyword evidence="4 8" id="KW-0064">Aspartyl protease</keyword>
<dbReference type="AlphaFoldDB" id="A0A9N9GLU0"/>
<dbReference type="InterPro" id="IPR001969">
    <property type="entry name" value="Aspartic_peptidase_AS"/>
</dbReference>
<evidence type="ECO:0000256" key="5">
    <source>
        <dbReference type="ARBA" id="ARBA00022801"/>
    </source>
</evidence>
<dbReference type="EMBL" id="CAJVPI010001404">
    <property type="protein sequence ID" value="CAG8611166.1"/>
    <property type="molecule type" value="Genomic_DNA"/>
</dbReference>
<feature type="domain" description="Peptidase A1" evidence="9">
    <location>
        <begin position="1"/>
        <end position="302"/>
    </location>
</feature>
<comment type="caution">
    <text evidence="10">The sequence shown here is derived from an EMBL/GenBank/DDBJ whole genome shotgun (WGS) entry which is preliminary data.</text>
</comment>
<evidence type="ECO:0000313" key="10">
    <source>
        <dbReference type="EMBL" id="CAG8611166.1"/>
    </source>
</evidence>
<evidence type="ECO:0000256" key="4">
    <source>
        <dbReference type="ARBA" id="ARBA00022750"/>
    </source>
</evidence>
<dbReference type="InterPro" id="IPR033121">
    <property type="entry name" value="PEPTIDASE_A1"/>
</dbReference>
<dbReference type="Pfam" id="PF00026">
    <property type="entry name" value="Asp"/>
    <property type="match status" value="1"/>
</dbReference>
<name>A0A9N9GLU0_9GLOM</name>
<evidence type="ECO:0000256" key="7">
    <source>
        <dbReference type="ARBA" id="ARBA00023157"/>
    </source>
</evidence>
<keyword evidence="5 8" id="KW-0378">Hydrolase</keyword>
<dbReference type="InterPro" id="IPR001461">
    <property type="entry name" value="Aspartic_peptidase_A1"/>
</dbReference>
<sequence length="305" mass="32963">MLIDTGSSNMWAYSKSCGTEECFRNFKGTNRFNQFVSTTFESAGNRVFDMTYGGGTGIAYKLGKEILQISGITINKQSIGTATNLVNQQITFDGVVGLGRDANVNPSDLVGKLTTPATTMFKQHLIKSNMFSLLLNSFADGGGGELLFGGVNNSHIEGDIVYVPTVSKDQWSVEYTAICVGSTDIKRSAPEAVLDTGSDSIYTTCGTAEAIYKEIPGALFDKTGDWIVPCELPDEVFVAYQIGGVKWRVPAKDLVTGPVVGKDGYCRGAIQADELPFDILGVPFIKQFYTVFDSDNERIGLAIKK</sequence>
<keyword evidence="11" id="KW-1185">Reference proteome</keyword>
<organism evidence="10 11">
    <name type="scientific">Paraglomus brasilianum</name>
    <dbReference type="NCBI Taxonomy" id="144538"/>
    <lineage>
        <taxon>Eukaryota</taxon>
        <taxon>Fungi</taxon>
        <taxon>Fungi incertae sedis</taxon>
        <taxon>Mucoromycota</taxon>
        <taxon>Glomeromycotina</taxon>
        <taxon>Glomeromycetes</taxon>
        <taxon>Paraglomerales</taxon>
        <taxon>Paraglomeraceae</taxon>
        <taxon>Paraglomus</taxon>
    </lineage>
</organism>
<dbReference type="PANTHER" id="PTHR47966:SF1">
    <property type="entry name" value="ASPARTYL PROTEINASE"/>
    <property type="match status" value="1"/>
</dbReference>
<dbReference type="OrthoDB" id="15189at2759"/>
<dbReference type="PANTHER" id="PTHR47966">
    <property type="entry name" value="BETA-SITE APP-CLEAVING ENZYME, ISOFORM A-RELATED"/>
    <property type="match status" value="1"/>
</dbReference>
<dbReference type="CDD" id="cd05471">
    <property type="entry name" value="pepsin_like"/>
    <property type="match status" value="1"/>
</dbReference>
<dbReference type="PRINTS" id="PR00792">
    <property type="entry name" value="PEPSIN"/>
</dbReference>
<dbReference type="PROSITE" id="PS51767">
    <property type="entry name" value="PEPTIDASE_A1"/>
    <property type="match status" value="1"/>
</dbReference>
<dbReference type="GO" id="GO:0004190">
    <property type="term" value="F:aspartic-type endopeptidase activity"/>
    <property type="evidence" value="ECO:0007669"/>
    <property type="project" value="UniProtKB-KW"/>
</dbReference>
<evidence type="ECO:0000256" key="6">
    <source>
        <dbReference type="ARBA" id="ARBA00023145"/>
    </source>
</evidence>
<evidence type="ECO:0000313" key="11">
    <source>
        <dbReference type="Proteomes" id="UP000789739"/>
    </source>
</evidence>
<keyword evidence="7" id="KW-1015">Disulfide bond</keyword>
<keyword evidence="2 8" id="KW-0645">Protease</keyword>
<dbReference type="GO" id="GO:0006508">
    <property type="term" value="P:proteolysis"/>
    <property type="evidence" value="ECO:0007669"/>
    <property type="project" value="UniProtKB-KW"/>
</dbReference>
<dbReference type="Proteomes" id="UP000789739">
    <property type="component" value="Unassembled WGS sequence"/>
</dbReference>
<keyword evidence="6" id="KW-0865">Zymogen</keyword>